<dbReference type="EMBL" id="CP030053">
    <property type="protein sequence ID" value="QAU49509.1"/>
    <property type="molecule type" value="Genomic_DNA"/>
</dbReference>
<evidence type="ECO:0000256" key="9">
    <source>
        <dbReference type="ARBA" id="ARBA00022967"/>
    </source>
</evidence>
<evidence type="ECO:0000313" key="16">
    <source>
        <dbReference type="Proteomes" id="UP000290401"/>
    </source>
</evidence>
<name>A0AAE6CB71_9BRAD</name>
<dbReference type="CDD" id="cd03216">
    <property type="entry name" value="ABC_Carb_Monos_I"/>
    <property type="match status" value="1"/>
</dbReference>
<dbReference type="CDD" id="cd03215">
    <property type="entry name" value="ABC_Carb_Monos_II"/>
    <property type="match status" value="1"/>
</dbReference>
<accession>A0AAE6CB71</accession>
<feature type="domain" description="ABC transporter" evidence="12">
    <location>
        <begin position="291"/>
        <end position="537"/>
    </location>
</feature>
<evidence type="ECO:0000256" key="10">
    <source>
        <dbReference type="ARBA" id="ARBA00023136"/>
    </source>
</evidence>
<dbReference type="Proteomes" id="UP000288972">
    <property type="component" value="Chromosome"/>
</dbReference>
<dbReference type="InterPro" id="IPR050107">
    <property type="entry name" value="ABC_carbohydrate_import_ATPase"/>
</dbReference>
<protein>
    <submittedName>
        <fullName evidence="13">D-xylose ABC transporter ATP-binding protein</fullName>
    </submittedName>
    <submittedName>
        <fullName evidence="14">Sugar ABC transporter ATP-binding protein</fullName>
    </submittedName>
</protein>
<organism evidence="13 15">
    <name type="scientific">Bradyrhizobium guangzhouense</name>
    <dbReference type="NCBI Taxonomy" id="1325095"/>
    <lineage>
        <taxon>Bacteria</taxon>
        <taxon>Pseudomonadati</taxon>
        <taxon>Pseudomonadota</taxon>
        <taxon>Alphaproteobacteria</taxon>
        <taxon>Hyphomicrobiales</taxon>
        <taxon>Nitrobacteraceae</taxon>
        <taxon>Bradyrhizobium</taxon>
    </lineage>
</organism>
<dbReference type="KEGG" id="bgz:XH91_31890"/>
<dbReference type="GO" id="GO:0005886">
    <property type="term" value="C:plasma membrane"/>
    <property type="evidence" value="ECO:0007669"/>
    <property type="project" value="UniProtKB-SubCell"/>
</dbReference>
<dbReference type="InterPro" id="IPR003593">
    <property type="entry name" value="AAA+_ATPase"/>
</dbReference>
<dbReference type="Gene3D" id="3.40.50.300">
    <property type="entry name" value="P-loop containing nucleotide triphosphate hydrolases"/>
    <property type="match status" value="2"/>
</dbReference>
<keyword evidence="10" id="KW-0472">Membrane</keyword>
<evidence type="ECO:0000256" key="11">
    <source>
        <dbReference type="ARBA" id="ARBA00024722"/>
    </source>
</evidence>
<evidence type="ECO:0000256" key="4">
    <source>
        <dbReference type="ARBA" id="ARBA00022475"/>
    </source>
</evidence>
<dbReference type="Proteomes" id="UP000290401">
    <property type="component" value="Unassembled WGS sequence"/>
</dbReference>
<reference evidence="13 15" key="1">
    <citation type="submission" date="2018-06" db="EMBL/GenBank/DDBJ databases">
        <title>Comparative genomics of rhizobia nodulating Arachis hypogaea in China.</title>
        <authorList>
            <person name="Li Y."/>
        </authorList>
    </citation>
    <scope>NUCLEOTIDE SEQUENCE [LARGE SCALE GENOMIC DNA]</scope>
    <source>
        <strain evidence="13 15">CCBAU 51670</strain>
    </source>
</reference>
<keyword evidence="16" id="KW-1185">Reference proteome</keyword>
<keyword evidence="8 13" id="KW-0067">ATP-binding</keyword>
<dbReference type="RefSeq" id="WP_128954261.1">
    <property type="nucleotide sequence ID" value="NZ_CP030053.1"/>
</dbReference>
<evidence type="ECO:0000259" key="12">
    <source>
        <dbReference type="PROSITE" id="PS50893"/>
    </source>
</evidence>
<dbReference type="InterPro" id="IPR027417">
    <property type="entry name" value="P-loop_NTPase"/>
</dbReference>
<keyword evidence="9" id="KW-1278">Translocase</keyword>
<dbReference type="PROSITE" id="PS00211">
    <property type="entry name" value="ABC_TRANSPORTER_1"/>
    <property type="match status" value="1"/>
</dbReference>
<dbReference type="PANTHER" id="PTHR43790">
    <property type="entry name" value="CARBOHYDRATE TRANSPORT ATP-BINDING PROTEIN MG119-RELATED"/>
    <property type="match status" value="1"/>
</dbReference>
<evidence type="ECO:0000313" key="13">
    <source>
        <dbReference type="EMBL" id="QAU49509.1"/>
    </source>
</evidence>
<evidence type="ECO:0000256" key="2">
    <source>
        <dbReference type="ARBA" id="ARBA00005417"/>
    </source>
</evidence>
<keyword evidence="3" id="KW-0813">Transport</keyword>
<keyword evidence="6" id="KW-0677">Repeat</keyword>
<dbReference type="FunFam" id="3.40.50.300:FF:000127">
    <property type="entry name" value="Ribose import ATP-binding protein RbsA"/>
    <property type="match status" value="1"/>
</dbReference>
<feature type="domain" description="ABC transporter" evidence="12">
    <location>
        <begin position="38"/>
        <end position="274"/>
    </location>
</feature>
<evidence type="ECO:0000313" key="15">
    <source>
        <dbReference type="Proteomes" id="UP000288972"/>
    </source>
</evidence>
<dbReference type="EMBL" id="RDQZ01000001">
    <property type="protein sequence ID" value="RXH17628.1"/>
    <property type="molecule type" value="Genomic_DNA"/>
</dbReference>
<keyword evidence="4" id="KW-1003">Cell membrane</keyword>
<gene>
    <name evidence="14" type="ORF">EAS56_00600</name>
    <name evidence="13" type="ORF">XH91_31890</name>
</gene>
<comment type="function">
    <text evidence="11">Involved in beta-(1--&gt;2)glucan export. Transmembrane domains (TMD) form a pore in the inner membrane and the ATP-binding domain (NBD) is responsible for energy generation.</text>
</comment>
<comment type="similarity">
    <text evidence="2">Belongs to the ABC transporter superfamily.</text>
</comment>
<proteinExistence type="inferred from homology"/>
<evidence type="ECO:0000256" key="7">
    <source>
        <dbReference type="ARBA" id="ARBA00022741"/>
    </source>
</evidence>
<keyword evidence="5" id="KW-0762">Sugar transport</keyword>
<evidence type="ECO:0000256" key="5">
    <source>
        <dbReference type="ARBA" id="ARBA00022597"/>
    </source>
</evidence>
<dbReference type="SUPFAM" id="SSF52540">
    <property type="entry name" value="P-loop containing nucleoside triphosphate hydrolases"/>
    <property type="match status" value="2"/>
</dbReference>
<dbReference type="AlphaFoldDB" id="A0AAE6CB71"/>
<dbReference type="InterPro" id="IPR003439">
    <property type="entry name" value="ABC_transporter-like_ATP-bd"/>
</dbReference>
<evidence type="ECO:0000313" key="14">
    <source>
        <dbReference type="EMBL" id="RXH17628.1"/>
    </source>
</evidence>
<evidence type="ECO:0000256" key="3">
    <source>
        <dbReference type="ARBA" id="ARBA00022448"/>
    </source>
</evidence>
<dbReference type="InterPro" id="IPR017871">
    <property type="entry name" value="ABC_transporter-like_CS"/>
</dbReference>
<comment type="subcellular location">
    <subcellularLocation>
        <location evidence="1">Cell membrane</location>
        <topology evidence="1">Peripheral membrane protein</topology>
    </subcellularLocation>
</comment>
<sequence length="546" mass="58369">MEPRFGALGADEERGASRSSRVVELGSRAGVPESHAVLRAERISKSFAGVRALHDVDFELRHGEVHALMGENGAGKSTLMKILAGVHTSYAGTIAVEGQAAAFSGVRDAEEAGVAIIHQELNLVPELSVADNIFLGREPLIGGVWIDRRRMVRAAERLLTRLGVAIAPDTRISGLRVGEQQLVEIAKALSLNARILIMDEPTSALSSSECETLFKIVRQLASEGVAIIYTSHRIEEVMELADRVTVLRDGRGVVTAPIDELSRGAIISAMVGREMAANERGIAVKDGAVVLAVADLTLDTLGPHGWRRTLHGVSFELKRGEILGIGGLLGSGRTEILESIFGVARGWRSGRIAIEGAAVEIASPADAYRLGVALVSEDRKERGLHLAASICDNVALPSIGALSRFGLRAFARERALAADMVKRLSVRCTGIGQEAAALSGGNQQKVVIGKWLATEPRILLLDEPTRGIDIGAKQEIYRLIFDLAAQGLGIIVVTSEMPELLLLSDRILVMCEGRQTGILAREQATQETVMRLAAPGMANWSQEAVS</sequence>
<dbReference type="GO" id="GO:0016887">
    <property type="term" value="F:ATP hydrolysis activity"/>
    <property type="evidence" value="ECO:0007669"/>
    <property type="project" value="InterPro"/>
</dbReference>
<evidence type="ECO:0000256" key="6">
    <source>
        <dbReference type="ARBA" id="ARBA00022737"/>
    </source>
</evidence>
<dbReference type="Pfam" id="PF00005">
    <property type="entry name" value="ABC_tran"/>
    <property type="match status" value="2"/>
</dbReference>
<dbReference type="PROSITE" id="PS50893">
    <property type="entry name" value="ABC_TRANSPORTER_2"/>
    <property type="match status" value="2"/>
</dbReference>
<keyword evidence="7" id="KW-0547">Nucleotide-binding</keyword>
<evidence type="ECO:0000256" key="8">
    <source>
        <dbReference type="ARBA" id="ARBA00022840"/>
    </source>
</evidence>
<dbReference type="PANTHER" id="PTHR43790:SF3">
    <property type="entry name" value="D-ALLOSE IMPORT ATP-BINDING PROTEIN ALSA-RELATED"/>
    <property type="match status" value="1"/>
</dbReference>
<reference evidence="14 16" key="2">
    <citation type="submission" date="2018-10" db="EMBL/GenBank/DDBJ databases">
        <title>Bradyrhizobium sp. nov., effective nodules isolated from peanut in China.</title>
        <authorList>
            <person name="Li Y."/>
        </authorList>
    </citation>
    <scope>NUCLEOTIDE SEQUENCE [LARGE SCALE GENOMIC DNA]</scope>
    <source>
        <strain evidence="14 16">CCBAU 53426</strain>
    </source>
</reference>
<dbReference type="SMART" id="SM00382">
    <property type="entry name" value="AAA"/>
    <property type="match status" value="2"/>
</dbReference>
<dbReference type="GO" id="GO:0005524">
    <property type="term" value="F:ATP binding"/>
    <property type="evidence" value="ECO:0007669"/>
    <property type="project" value="UniProtKB-KW"/>
</dbReference>
<evidence type="ECO:0000256" key="1">
    <source>
        <dbReference type="ARBA" id="ARBA00004202"/>
    </source>
</evidence>